<dbReference type="RefSeq" id="WP_123891794.1">
    <property type="nucleotide sequence ID" value="NZ_FMAR01000008.1"/>
</dbReference>
<dbReference type="EMBL" id="FMAR01000008">
    <property type="protein sequence ID" value="SCC41987.1"/>
    <property type="molecule type" value="Genomic_DNA"/>
</dbReference>
<evidence type="ECO:0008006" key="3">
    <source>
        <dbReference type="Google" id="ProtNLM"/>
    </source>
</evidence>
<dbReference type="AlphaFoldDB" id="A0A1C4EEB3"/>
<accession>A0A1C4EEB3</accession>
<dbReference type="Proteomes" id="UP000242818">
    <property type="component" value="Unassembled WGS sequence"/>
</dbReference>
<keyword evidence="2" id="KW-1185">Reference proteome</keyword>
<dbReference type="PROSITE" id="PS51257">
    <property type="entry name" value="PROKAR_LIPOPROTEIN"/>
    <property type="match status" value="1"/>
</dbReference>
<evidence type="ECO:0000313" key="1">
    <source>
        <dbReference type="EMBL" id="SCC41987.1"/>
    </source>
</evidence>
<dbReference type="STRING" id="1335309.GA0116948_10849"/>
<dbReference type="OrthoDB" id="677497at2"/>
<sequence>MVKADVFMKQLIFIFAGLVGVLSSCSKEYVDKYHLIAGDTVNVSGYTNIQSFKITEFSPDTALLATISHDSIIVYWPSYKTLPDSIRPEIILPAKATIAPVSGKAIAFQSGEVYTVTSEAGIQQQYKLYIDLRQPKPSFSLVAGSQLWTGPENVLNGDWFLADTARTSITFVAVSDKKEYQALLLNMNSTSIHYALLSNVPAGTYDVKVTNGIYTIYNSESNARNAIEVVNEPYPWLYKLGSPFLLKPGGTFTVKGTYLSGTIGASIITNLDTFEELPVKVVRVISDDQVELQLPADIAPGTYPGLALYTTTDGINGPTGFSELVIQVTP</sequence>
<reference evidence="1 2" key="1">
    <citation type="submission" date="2016-08" db="EMBL/GenBank/DDBJ databases">
        <authorList>
            <person name="Seilhamer J.J."/>
        </authorList>
    </citation>
    <scope>NUCLEOTIDE SEQUENCE [LARGE SCALE GENOMIC DNA]</scope>
    <source>
        <strain evidence="1 2">A37T2</strain>
    </source>
</reference>
<evidence type="ECO:0000313" key="2">
    <source>
        <dbReference type="Proteomes" id="UP000242818"/>
    </source>
</evidence>
<gene>
    <name evidence="1" type="ORF">GA0116948_10849</name>
</gene>
<protein>
    <recommendedName>
        <fullName evidence="3">IPT/TIG domain-containing protein</fullName>
    </recommendedName>
</protein>
<name>A0A1C4EEB3_9BACT</name>
<proteinExistence type="predicted"/>
<dbReference type="Gene3D" id="2.60.40.2340">
    <property type="match status" value="1"/>
</dbReference>
<organism evidence="1 2">
    <name type="scientific">Chitinophaga costaii</name>
    <dbReference type="NCBI Taxonomy" id="1335309"/>
    <lineage>
        <taxon>Bacteria</taxon>
        <taxon>Pseudomonadati</taxon>
        <taxon>Bacteroidota</taxon>
        <taxon>Chitinophagia</taxon>
        <taxon>Chitinophagales</taxon>
        <taxon>Chitinophagaceae</taxon>
        <taxon>Chitinophaga</taxon>
    </lineage>
</organism>